<evidence type="ECO:0000256" key="2">
    <source>
        <dbReference type="ARBA" id="ARBA00022692"/>
    </source>
</evidence>
<comment type="caution">
    <text evidence="6">The sequence shown here is derived from an EMBL/GenBank/DDBJ whole genome shotgun (WGS) entry which is preliminary data.</text>
</comment>
<protein>
    <submittedName>
        <fullName evidence="6">Uncharacterized protein</fullName>
    </submittedName>
</protein>
<keyword evidence="3" id="KW-1133">Transmembrane helix</keyword>
<comment type="subcellular location">
    <subcellularLocation>
        <location evidence="1">Membrane</location>
        <topology evidence="1">Multi-pass membrane protein</topology>
    </subcellularLocation>
</comment>
<dbReference type="AlphaFoldDB" id="A0AA88L0T1"/>
<evidence type="ECO:0000313" key="6">
    <source>
        <dbReference type="EMBL" id="KAK2708551.1"/>
    </source>
</evidence>
<dbReference type="Proteomes" id="UP001187531">
    <property type="component" value="Unassembled WGS sequence"/>
</dbReference>
<evidence type="ECO:0000313" key="7">
    <source>
        <dbReference type="Proteomes" id="UP001187531"/>
    </source>
</evidence>
<keyword evidence="2" id="KW-0812">Transmembrane</keyword>
<accession>A0AA88L0T1</accession>
<dbReference type="Pfam" id="PF01027">
    <property type="entry name" value="Bax1-I"/>
    <property type="match status" value="1"/>
</dbReference>
<evidence type="ECO:0000256" key="4">
    <source>
        <dbReference type="ARBA" id="ARBA00023136"/>
    </source>
</evidence>
<evidence type="ECO:0000256" key="3">
    <source>
        <dbReference type="ARBA" id="ARBA00022989"/>
    </source>
</evidence>
<proteinExistence type="predicted"/>
<feature type="compositionally biased region" description="Acidic residues" evidence="5">
    <location>
        <begin position="132"/>
        <end position="151"/>
    </location>
</feature>
<evidence type="ECO:0000256" key="5">
    <source>
        <dbReference type="SAM" id="MobiDB-lite"/>
    </source>
</evidence>
<sequence length="165" mass="19372">MFILMMCVVNISDLLVGVKCTRGFGRGDLVACFRFILSPSGSGAAMDLSLGFICAYILYETQLIIEKKRTEDTDFLSHCLMLFVDLLYGFIELLRILLEQEEEDEEQEEEEDEEREEEEDEEQEEKENKEREEEEDEEQEEEEIEEQEEDEQLKTLCLFVQSLLA</sequence>
<name>A0AA88L0T1_ARTSF</name>
<keyword evidence="7" id="KW-1185">Reference proteome</keyword>
<evidence type="ECO:0000256" key="1">
    <source>
        <dbReference type="ARBA" id="ARBA00004141"/>
    </source>
</evidence>
<dbReference type="GO" id="GO:0016020">
    <property type="term" value="C:membrane"/>
    <property type="evidence" value="ECO:0007669"/>
    <property type="project" value="UniProtKB-SubCell"/>
</dbReference>
<dbReference type="EMBL" id="JAVRJZ010000018">
    <property type="protein sequence ID" value="KAK2708551.1"/>
    <property type="molecule type" value="Genomic_DNA"/>
</dbReference>
<dbReference type="InterPro" id="IPR006214">
    <property type="entry name" value="Bax_inhibitor_1-related"/>
</dbReference>
<gene>
    <name evidence="6" type="ORF">QYM36_014230</name>
</gene>
<feature type="compositionally biased region" description="Acidic residues" evidence="5">
    <location>
        <begin position="101"/>
        <end position="125"/>
    </location>
</feature>
<reference evidence="6" key="1">
    <citation type="submission" date="2023-07" db="EMBL/GenBank/DDBJ databases">
        <title>Chromosome-level genome assembly of Artemia franciscana.</title>
        <authorList>
            <person name="Jo E."/>
        </authorList>
    </citation>
    <scope>NUCLEOTIDE SEQUENCE</scope>
    <source>
        <tissue evidence="6">Whole body</tissue>
    </source>
</reference>
<feature type="region of interest" description="Disordered" evidence="5">
    <location>
        <begin position="101"/>
        <end position="152"/>
    </location>
</feature>
<organism evidence="6 7">
    <name type="scientific">Artemia franciscana</name>
    <name type="common">Brine shrimp</name>
    <name type="synonym">Artemia sanfranciscana</name>
    <dbReference type="NCBI Taxonomy" id="6661"/>
    <lineage>
        <taxon>Eukaryota</taxon>
        <taxon>Metazoa</taxon>
        <taxon>Ecdysozoa</taxon>
        <taxon>Arthropoda</taxon>
        <taxon>Crustacea</taxon>
        <taxon>Branchiopoda</taxon>
        <taxon>Anostraca</taxon>
        <taxon>Artemiidae</taxon>
        <taxon>Artemia</taxon>
    </lineage>
</organism>
<keyword evidence="4" id="KW-0472">Membrane</keyword>